<dbReference type="RefSeq" id="WP_138210007.1">
    <property type="nucleotide sequence ID" value="NZ_CBCRUQ010000017.1"/>
</dbReference>
<evidence type="ECO:0000313" key="2">
    <source>
        <dbReference type="EMBL" id="VTQ89103.1"/>
    </source>
</evidence>
<dbReference type="KEGG" id="hhw:NCTC503_01340"/>
<evidence type="ECO:0000313" key="3">
    <source>
        <dbReference type="Proteomes" id="UP000308489"/>
    </source>
</evidence>
<keyword evidence="3" id="KW-1185">Reference proteome</keyword>
<dbReference type="EMBL" id="LR590481">
    <property type="protein sequence ID" value="VTQ89103.1"/>
    <property type="molecule type" value="Genomic_DNA"/>
</dbReference>
<protein>
    <submittedName>
        <fullName evidence="2">Lipoprotein</fullName>
    </submittedName>
</protein>
<proteinExistence type="predicted"/>
<keyword evidence="1" id="KW-1133">Transmembrane helix</keyword>
<keyword evidence="1" id="KW-0472">Membrane</keyword>
<keyword evidence="2" id="KW-0449">Lipoprotein</keyword>
<reference evidence="2 3" key="1">
    <citation type="submission" date="2019-05" db="EMBL/GenBank/DDBJ databases">
        <authorList>
            <consortium name="Pathogen Informatics"/>
        </authorList>
    </citation>
    <scope>NUCLEOTIDE SEQUENCE [LARGE SCALE GENOMIC DNA]</scope>
    <source>
        <strain evidence="2 3">NCTC503</strain>
    </source>
</reference>
<organism evidence="2 3">
    <name type="scientific">Hathewaya histolytica</name>
    <name type="common">Clostridium histolyticum</name>
    <dbReference type="NCBI Taxonomy" id="1498"/>
    <lineage>
        <taxon>Bacteria</taxon>
        <taxon>Bacillati</taxon>
        <taxon>Bacillota</taxon>
        <taxon>Clostridia</taxon>
        <taxon>Eubacteriales</taxon>
        <taxon>Clostridiaceae</taxon>
        <taxon>Hathewaya</taxon>
    </lineage>
</organism>
<dbReference type="OrthoDB" id="1906601at2"/>
<keyword evidence="1" id="KW-0812">Transmembrane</keyword>
<sequence length="214" mass="24777">MNRKKRSKINFFKIIFVIIILILVTTLGIYYNYFYPRTKVKSITSNMSLDKNYLVNKFEPKNIKFSLNNINVQSDINFNEEELTDLFINIVNKTPELKQYLEGLSIKIEGENLKLYTHANYKKIPLEAVLTFTVASNEGKAFINYKEGKLGFISIPKEIIFSKLKNTPLLKFDKEKGNIIVSPGNIQGFKIYINNFSLKNHKLNVGFKGSKKLF</sequence>
<evidence type="ECO:0000256" key="1">
    <source>
        <dbReference type="SAM" id="Phobius"/>
    </source>
</evidence>
<dbReference type="AlphaFoldDB" id="A0A4U9RFB3"/>
<feature type="transmembrane region" description="Helical" evidence="1">
    <location>
        <begin position="12"/>
        <end position="33"/>
    </location>
</feature>
<gene>
    <name evidence="2" type="ORF">NCTC503_01340</name>
</gene>
<accession>A0A4U9RFB3</accession>
<name>A0A4U9RFB3_HATHI</name>
<dbReference type="Proteomes" id="UP000308489">
    <property type="component" value="Chromosome 1"/>
</dbReference>